<organism evidence="6 7">
    <name type="scientific">Corynebacterium variabile</name>
    <dbReference type="NCBI Taxonomy" id="1727"/>
    <lineage>
        <taxon>Bacteria</taxon>
        <taxon>Bacillati</taxon>
        <taxon>Actinomycetota</taxon>
        <taxon>Actinomycetes</taxon>
        <taxon>Mycobacteriales</taxon>
        <taxon>Corynebacteriaceae</taxon>
        <taxon>Corynebacterium</taxon>
    </lineage>
</organism>
<evidence type="ECO:0000256" key="3">
    <source>
        <dbReference type="ARBA" id="ARBA00022679"/>
    </source>
</evidence>
<protein>
    <submittedName>
        <fullName evidence="6">Aspartate/tyrosine/aromatic aminotransferase</fullName>
        <ecNumber evidence="6">2.6.1.17</ecNumber>
    </submittedName>
</protein>
<name>A0A0X2NNE9_9CORY</name>
<dbReference type="InterPro" id="IPR004839">
    <property type="entry name" value="Aminotransferase_I/II_large"/>
</dbReference>
<dbReference type="Gene3D" id="3.90.1150.10">
    <property type="entry name" value="Aspartate Aminotransferase, domain 1"/>
    <property type="match status" value="1"/>
</dbReference>
<dbReference type="GO" id="GO:0030170">
    <property type="term" value="F:pyridoxal phosphate binding"/>
    <property type="evidence" value="ECO:0007669"/>
    <property type="project" value="InterPro"/>
</dbReference>
<dbReference type="Gene3D" id="3.40.640.10">
    <property type="entry name" value="Type I PLP-dependent aspartate aminotransferase-like (Major domain)"/>
    <property type="match status" value="1"/>
</dbReference>
<evidence type="ECO:0000313" key="6">
    <source>
        <dbReference type="EMBL" id="CUU66241.1"/>
    </source>
</evidence>
<dbReference type="GO" id="GO:0016212">
    <property type="term" value="F:kynurenine-oxoglutarate transaminase activity"/>
    <property type="evidence" value="ECO:0007669"/>
    <property type="project" value="TreeGrafter"/>
</dbReference>
<sequence>MADMTDHHPAHRVAGIGPTIFATVTAEAVRTQAANLGQGFPDDDGPAEMLRIAADQITGGNNQYGPGPGEPALREAVARDRRDRWGQQVTADNVLITVGATEAIAASVLGLVDEGRQVVTLEPTYDAYTACIGLAGASVRPVRLQLEPDSTGVRRWSLDREAFATSVAEDATAAVLLNTPHNPTGTVLSRADLEFIADCVRGTGTVVISDEVYERLVFSESGGEHVPFATLPGMADQTVTISSASKNFNVTGWKTGWAIAAPDLLGPVTAAKQFLTYVGVTPLQPAVAWALDNADDWSDTWRETLRQRKHTLVGALEDAGMEVLGSDGTYYVITDIAPLGLTGVDGQPLSGEEFCRRLPGAVGVAGIPVTAFVTADAAADPTDPVHTLVRWTFCKNDTTLATAAGRLKDGVRERLSGRGCPGANRVH</sequence>
<dbReference type="CDD" id="cd00609">
    <property type="entry name" value="AAT_like"/>
    <property type="match status" value="1"/>
</dbReference>
<dbReference type="EMBL" id="FAUH01000010">
    <property type="protein sequence ID" value="CUU66241.1"/>
    <property type="molecule type" value="Genomic_DNA"/>
</dbReference>
<evidence type="ECO:0000256" key="4">
    <source>
        <dbReference type="ARBA" id="ARBA00022898"/>
    </source>
</evidence>
<keyword evidence="4" id="KW-0663">Pyridoxal phosphate</keyword>
<dbReference type="InterPro" id="IPR015422">
    <property type="entry name" value="PyrdxlP-dep_Trfase_small"/>
</dbReference>
<dbReference type="SUPFAM" id="SSF53383">
    <property type="entry name" value="PLP-dependent transferases"/>
    <property type="match status" value="1"/>
</dbReference>
<dbReference type="GO" id="GO:0005737">
    <property type="term" value="C:cytoplasm"/>
    <property type="evidence" value="ECO:0007669"/>
    <property type="project" value="TreeGrafter"/>
</dbReference>
<keyword evidence="2 6" id="KW-0032">Aminotransferase</keyword>
<evidence type="ECO:0000256" key="2">
    <source>
        <dbReference type="ARBA" id="ARBA00022576"/>
    </source>
</evidence>
<evidence type="ECO:0000313" key="7">
    <source>
        <dbReference type="Proteomes" id="UP000182498"/>
    </source>
</evidence>
<accession>A0A0X2NNE9</accession>
<dbReference type="InterPro" id="IPR015424">
    <property type="entry name" value="PyrdxlP-dep_Trfase"/>
</dbReference>
<dbReference type="RefSeq" id="WP_073884098.1">
    <property type="nucleotide sequence ID" value="NZ_FAUH01000010.1"/>
</dbReference>
<dbReference type="InterPro" id="IPR051326">
    <property type="entry name" value="Kynurenine-oxoglutarate_AT"/>
</dbReference>
<dbReference type="GO" id="GO:0009016">
    <property type="term" value="F:succinyldiaminopimelate transaminase activity"/>
    <property type="evidence" value="ECO:0007669"/>
    <property type="project" value="UniProtKB-EC"/>
</dbReference>
<comment type="cofactor">
    <cofactor evidence="1">
        <name>pyridoxal 5'-phosphate</name>
        <dbReference type="ChEBI" id="CHEBI:597326"/>
    </cofactor>
</comment>
<evidence type="ECO:0000259" key="5">
    <source>
        <dbReference type="Pfam" id="PF00155"/>
    </source>
</evidence>
<dbReference type="EC" id="2.6.1.17" evidence="6"/>
<dbReference type="OrthoDB" id="9763453at2"/>
<dbReference type="Proteomes" id="UP000182498">
    <property type="component" value="Unassembled WGS sequence"/>
</dbReference>
<dbReference type="InterPro" id="IPR015421">
    <property type="entry name" value="PyrdxlP-dep_Trfase_major"/>
</dbReference>
<keyword evidence="7" id="KW-1185">Reference proteome</keyword>
<feature type="domain" description="Aminotransferase class I/classII large" evidence="5">
    <location>
        <begin position="34"/>
        <end position="404"/>
    </location>
</feature>
<dbReference type="Pfam" id="PF00155">
    <property type="entry name" value="Aminotran_1_2"/>
    <property type="match status" value="1"/>
</dbReference>
<reference evidence="7" key="1">
    <citation type="submission" date="2015-11" db="EMBL/GenBank/DDBJ databases">
        <authorList>
            <person name="Dugat-Bony E."/>
        </authorList>
    </citation>
    <scope>NUCLEOTIDE SEQUENCE [LARGE SCALE GENOMIC DNA]</scope>
    <source>
        <strain evidence="7">Mu292</strain>
    </source>
</reference>
<gene>
    <name evidence="6" type="ORF">CVAR292_01580</name>
</gene>
<dbReference type="PANTHER" id="PTHR43807">
    <property type="entry name" value="FI04487P"/>
    <property type="match status" value="1"/>
</dbReference>
<keyword evidence="3 6" id="KW-0808">Transferase</keyword>
<dbReference type="AlphaFoldDB" id="A0A0X2NNE9"/>
<proteinExistence type="predicted"/>
<dbReference type="PANTHER" id="PTHR43807:SF20">
    <property type="entry name" value="FI04487P"/>
    <property type="match status" value="1"/>
</dbReference>
<evidence type="ECO:0000256" key="1">
    <source>
        <dbReference type="ARBA" id="ARBA00001933"/>
    </source>
</evidence>